<organism evidence="5 6">
    <name type="scientific">Hoylesella loescheii DSM 19665 = JCM 12249 = ATCC 15930</name>
    <dbReference type="NCBI Taxonomy" id="1122985"/>
    <lineage>
        <taxon>Bacteria</taxon>
        <taxon>Pseudomonadati</taxon>
        <taxon>Bacteroidota</taxon>
        <taxon>Bacteroidia</taxon>
        <taxon>Bacteroidales</taxon>
        <taxon>Prevotellaceae</taxon>
        <taxon>Hoylesella</taxon>
    </lineage>
</organism>
<keyword evidence="3 5" id="KW-0418">Kinase</keyword>
<evidence type="ECO:0000313" key="6">
    <source>
        <dbReference type="Proteomes" id="UP000027442"/>
    </source>
</evidence>
<dbReference type="Proteomes" id="UP000027442">
    <property type="component" value="Unassembled WGS sequence"/>
</dbReference>
<accession>A0A069QDM7</accession>
<dbReference type="HOGENOM" id="CLU_027634_9_0_10"/>
<dbReference type="InterPro" id="IPR052700">
    <property type="entry name" value="Carb_kinase_PfkB-like"/>
</dbReference>
<evidence type="ECO:0000256" key="3">
    <source>
        <dbReference type="ARBA" id="ARBA00022777"/>
    </source>
</evidence>
<dbReference type="InterPro" id="IPR011611">
    <property type="entry name" value="PfkB_dom"/>
</dbReference>
<dbReference type="PROSITE" id="PS00584">
    <property type="entry name" value="PFKB_KINASES_2"/>
    <property type="match status" value="1"/>
</dbReference>
<dbReference type="Pfam" id="PF00294">
    <property type="entry name" value="PfkB"/>
    <property type="match status" value="1"/>
</dbReference>
<dbReference type="InterPro" id="IPR029056">
    <property type="entry name" value="Ribokinase-like"/>
</dbReference>
<dbReference type="PANTHER" id="PTHR43320:SF3">
    <property type="entry name" value="CARBOHYDRATE KINASE PFKB DOMAIN-CONTAINING PROTEIN"/>
    <property type="match status" value="1"/>
</dbReference>
<dbReference type="PATRIC" id="fig|1122985.7.peg.3055"/>
<comment type="similarity">
    <text evidence="1">Belongs to the carbohydrate kinase PfkB family.</text>
</comment>
<dbReference type="SUPFAM" id="SSF53613">
    <property type="entry name" value="Ribokinase-like"/>
    <property type="match status" value="1"/>
</dbReference>
<reference evidence="5 6" key="1">
    <citation type="submission" date="2013-08" db="EMBL/GenBank/DDBJ databases">
        <authorList>
            <person name="Weinstock G."/>
            <person name="Sodergren E."/>
            <person name="Wylie T."/>
            <person name="Fulton L."/>
            <person name="Fulton R."/>
            <person name="Fronick C."/>
            <person name="O'Laughlin M."/>
            <person name="Godfrey J."/>
            <person name="Miner T."/>
            <person name="Herter B."/>
            <person name="Appelbaum E."/>
            <person name="Cordes M."/>
            <person name="Lek S."/>
            <person name="Wollam A."/>
            <person name="Pepin K.H."/>
            <person name="Palsikar V.B."/>
            <person name="Mitreva M."/>
            <person name="Wilson R.K."/>
        </authorList>
    </citation>
    <scope>NUCLEOTIDE SEQUENCE [LARGE SCALE GENOMIC DNA]</scope>
    <source>
        <strain evidence="5 6">ATCC 15930</strain>
    </source>
</reference>
<dbReference type="Gene3D" id="3.40.1190.20">
    <property type="match status" value="1"/>
</dbReference>
<proteinExistence type="inferred from homology"/>
<evidence type="ECO:0000259" key="4">
    <source>
        <dbReference type="Pfam" id="PF00294"/>
    </source>
</evidence>
<gene>
    <name evidence="5" type="ORF">HMPREF1991_02952</name>
</gene>
<name>A0A069QDM7_HOYLO</name>
<dbReference type="InterPro" id="IPR002173">
    <property type="entry name" value="Carboh/pur_kinase_PfkB_CS"/>
</dbReference>
<dbReference type="AlphaFoldDB" id="A0A069QDM7"/>
<dbReference type="EMBL" id="JNGW01000128">
    <property type="protein sequence ID" value="KDR50998.1"/>
    <property type="molecule type" value="Genomic_DNA"/>
</dbReference>
<dbReference type="PANTHER" id="PTHR43320">
    <property type="entry name" value="SUGAR KINASE"/>
    <property type="match status" value="1"/>
</dbReference>
<keyword evidence="2" id="KW-0808">Transferase</keyword>
<sequence length="306" mass="34012">MRKVIGVGETVLDIVFKHEQPIGALPGGSVFNTIVSLGRVGADATFISAVGNDRVGANVISFLEDSGVHADYVTKYVEGQTPISLAFLNEQNDAEYLFYRDNKQHNPEFAYPDVQADDIVVFGSYYAVSPATRPQVVSFLEYAHNRGAIIYYDVNFRSGHRNDVMRITPNLLENYEYADVVRGSREDFEVLYKLSDPAKVYTAEVSFYCKRFVYTDGDNPVQLRADGGFCESYAISPAQPVSTIGAGDNFNAGFIFGMLQLGITRQRLIDGLSKEQWDKIMSYALAFSAESCKGTDNYVPKGWKPE</sequence>
<comment type="caution">
    <text evidence="5">The sequence shown here is derived from an EMBL/GenBank/DDBJ whole genome shotgun (WGS) entry which is preliminary data.</text>
</comment>
<dbReference type="RefSeq" id="WP_018967106.1">
    <property type="nucleotide sequence ID" value="NZ_KB899213.1"/>
</dbReference>
<evidence type="ECO:0000256" key="2">
    <source>
        <dbReference type="ARBA" id="ARBA00022679"/>
    </source>
</evidence>
<protein>
    <submittedName>
        <fullName evidence="5">Kinase, PfkB family</fullName>
    </submittedName>
</protein>
<dbReference type="eggNOG" id="COG0524">
    <property type="taxonomic scope" value="Bacteria"/>
</dbReference>
<feature type="domain" description="Carbohydrate kinase PfkB" evidence="4">
    <location>
        <begin position="21"/>
        <end position="260"/>
    </location>
</feature>
<evidence type="ECO:0000256" key="1">
    <source>
        <dbReference type="ARBA" id="ARBA00010688"/>
    </source>
</evidence>
<keyword evidence="6" id="KW-1185">Reference proteome</keyword>
<dbReference type="GO" id="GO:0016301">
    <property type="term" value="F:kinase activity"/>
    <property type="evidence" value="ECO:0007669"/>
    <property type="project" value="UniProtKB-KW"/>
</dbReference>
<evidence type="ECO:0000313" key="5">
    <source>
        <dbReference type="EMBL" id="KDR50998.1"/>
    </source>
</evidence>
<dbReference type="CDD" id="cd01167">
    <property type="entry name" value="bac_FRK"/>
    <property type="match status" value="1"/>
</dbReference>